<dbReference type="InterPro" id="IPR036278">
    <property type="entry name" value="Sialidase_sf"/>
</dbReference>
<reference evidence="1" key="1">
    <citation type="submission" date="2020-06" db="EMBL/GenBank/DDBJ databases">
        <authorList>
            <person name="Dong N."/>
        </authorList>
    </citation>
    <scope>NUCLEOTIDE SEQUENCE</scope>
    <source>
        <strain evidence="1">R1692</strain>
    </source>
</reference>
<name>A0ABT7NNF3_9SPHI</name>
<accession>A0ABT7NNF3</accession>
<evidence type="ECO:0000313" key="1">
    <source>
        <dbReference type="EMBL" id="MDM1048690.1"/>
    </source>
</evidence>
<dbReference type="EMBL" id="JACAGK010000027">
    <property type="protein sequence ID" value="MDM1048690.1"/>
    <property type="molecule type" value="Genomic_DNA"/>
</dbReference>
<dbReference type="Gene3D" id="2.120.10.10">
    <property type="match status" value="1"/>
</dbReference>
<dbReference type="Proteomes" id="UP001170954">
    <property type="component" value="Unassembled WGS sequence"/>
</dbReference>
<protein>
    <submittedName>
        <fullName evidence="1">Exo-alpha-sialidase</fullName>
    </submittedName>
</protein>
<dbReference type="RefSeq" id="WP_286651404.1">
    <property type="nucleotide sequence ID" value="NZ_JACAGK010000027.1"/>
</dbReference>
<comment type="caution">
    <text evidence="1">The sequence shown here is derived from an EMBL/GenBank/DDBJ whole genome shotgun (WGS) entry which is preliminary data.</text>
</comment>
<reference evidence="1" key="2">
    <citation type="journal article" date="2022" name="Sci. Total Environ.">
        <title>Prevalence, transmission, and molecular epidemiology of tet(X)-positive bacteria among humans, animals, and environmental niches in China: An epidemiological, and genomic-based study.</title>
        <authorList>
            <person name="Dong N."/>
            <person name="Zeng Y."/>
            <person name="Cai C."/>
            <person name="Sun C."/>
            <person name="Lu J."/>
            <person name="Liu C."/>
            <person name="Zhou H."/>
            <person name="Sun Q."/>
            <person name="Shu L."/>
            <person name="Wang H."/>
            <person name="Wang Y."/>
            <person name="Wang S."/>
            <person name="Wu C."/>
            <person name="Chan E.W."/>
            <person name="Chen G."/>
            <person name="Shen Z."/>
            <person name="Chen S."/>
            <person name="Zhang R."/>
        </authorList>
    </citation>
    <scope>NUCLEOTIDE SEQUENCE</scope>
    <source>
        <strain evidence="1">R1692</strain>
    </source>
</reference>
<dbReference type="CDD" id="cd15482">
    <property type="entry name" value="Sialidase_non-viral"/>
    <property type="match status" value="1"/>
</dbReference>
<proteinExistence type="predicted"/>
<gene>
    <name evidence="1" type="ORF">HX018_10605</name>
</gene>
<evidence type="ECO:0000313" key="2">
    <source>
        <dbReference type="Proteomes" id="UP001170954"/>
    </source>
</evidence>
<keyword evidence="2" id="KW-1185">Reference proteome</keyword>
<sequence length="78" mass="8655">MQGGSPVTYPNEAYPKSGRICIVRSKDNAKTWSKPITIYDDEADNRDPRISQMSDGAIVVTFFNTLFADLIETLLATV</sequence>
<organism evidence="1 2">
    <name type="scientific">Sphingobacterium hotanense</name>
    <dbReference type="NCBI Taxonomy" id="649196"/>
    <lineage>
        <taxon>Bacteria</taxon>
        <taxon>Pseudomonadati</taxon>
        <taxon>Bacteroidota</taxon>
        <taxon>Sphingobacteriia</taxon>
        <taxon>Sphingobacteriales</taxon>
        <taxon>Sphingobacteriaceae</taxon>
        <taxon>Sphingobacterium</taxon>
    </lineage>
</organism>
<dbReference type="SUPFAM" id="SSF50939">
    <property type="entry name" value="Sialidases"/>
    <property type="match status" value="1"/>
</dbReference>